<accession>A0A0E3WEH6</accession>
<keyword evidence="2" id="KW-1185">Reference proteome</keyword>
<name>A0A0E3WEH6_9STRE</name>
<dbReference type="CDD" id="cd07067">
    <property type="entry name" value="HP_PGM_like"/>
    <property type="match status" value="1"/>
</dbReference>
<sequence>MKIVFVRHSEPDYSMLDQAVNPDAYAGFGRDLAPLTENGRMLAEKAAQDARLAQVQVVISSSITRALETATYIVRHQDKLLLVEPFFHEWRPDLDGLNYTAATVEKAYQLFWENKGQLPADSPVRYETAAQVRERFLKALEKYRHYDSVAIVCHGMLIRQFFDQEKIQYCELIEVEV</sequence>
<organism evidence="1 2">
    <name type="scientific">Streptococcus varani</name>
    <dbReference type="NCBI Taxonomy" id="1608583"/>
    <lineage>
        <taxon>Bacteria</taxon>
        <taxon>Bacillati</taxon>
        <taxon>Bacillota</taxon>
        <taxon>Bacilli</taxon>
        <taxon>Lactobacillales</taxon>
        <taxon>Streptococcaceae</taxon>
        <taxon>Streptococcus</taxon>
    </lineage>
</organism>
<dbReference type="STRING" id="1608583.BN1356_00061"/>
<dbReference type="InterPro" id="IPR013078">
    <property type="entry name" value="His_Pase_superF_clade-1"/>
</dbReference>
<dbReference type="PANTHER" id="PTHR48100:SF59">
    <property type="entry name" value="ADENOSYLCOBALAMIN_ALPHA-RIBAZOLE PHOSPHATASE"/>
    <property type="match status" value="1"/>
</dbReference>
<dbReference type="Pfam" id="PF00300">
    <property type="entry name" value="His_Phos_1"/>
    <property type="match status" value="1"/>
</dbReference>
<evidence type="ECO:0000313" key="2">
    <source>
        <dbReference type="Proteomes" id="UP000198604"/>
    </source>
</evidence>
<dbReference type="OrthoDB" id="9782128at2"/>
<dbReference type="InterPro" id="IPR050275">
    <property type="entry name" value="PGM_Phosphatase"/>
</dbReference>
<gene>
    <name evidence="1" type="ORF">BN1356_00061</name>
</gene>
<dbReference type="EMBL" id="CTEN01000001">
    <property type="protein sequence ID" value="CQR23693.1"/>
    <property type="molecule type" value="Genomic_DNA"/>
</dbReference>
<reference evidence="2" key="1">
    <citation type="submission" date="2015-03" db="EMBL/GenBank/DDBJ databases">
        <authorList>
            <person name="Urmite Genomes"/>
        </authorList>
    </citation>
    <scope>NUCLEOTIDE SEQUENCE [LARGE SCALE GENOMIC DNA]</scope>
    <source>
        <strain evidence="2">FF10</strain>
    </source>
</reference>
<evidence type="ECO:0000313" key="1">
    <source>
        <dbReference type="EMBL" id="CQR23693.1"/>
    </source>
</evidence>
<dbReference type="Proteomes" id="UP000198604">
    <property type="component" value="Unassembled WGS sequence"/>
</dbReference>
<dbReference type="AlphaFoldDB" id="A0A0E3WEH6"/>
<dbReference type="SMART" id="SM00855">
    <property type="entry name" value="PGAM"/>
    <property type="match status" value="1"/>
</dbReference>
<protein>
    <submittedName>
        <fullName evidence="1">Fructose-2,6-bisphosphatase</fullName>
    </submittedName>
</protein>
<dbReference type="GO" id="GO:0005737">
    <property type="term" value="C:cytoplasm"/>
    <property type="evidence" value="ECO:0007669"/>
    <property type="project" value="TreeGrafter"/>
</dbReference>
<dbReference type="RefSeq" id="WP_093649444.1">
    <property type="nucleotide sequence ID" value="NZ_CTEN01000001.1"/>
</dbReference>
<dbReference type="SUPFAM" id="SSF53254">
    <property type="entry name" value="Phosphoglycerate mutase-like"/>
    <property type="match status" value="1"/>
</dbReference>
<dbReference type="Gene3D" id="3.40.50.1240">
    <property type="entry name" value="Phosphoglycerate mutase-like"/>
    <property type="match status" value="1"/>
</dbReference>
<dbReference type="GO" id="GO:0016791">
    <property type="term" value="F:phosphatase activity"/>
    <property type="evidence" value="ECO:0007669"/>
    <property type="project" value="TreeGrafter"/>
</dbReference>
<dbReference type="PANTHER" id="PTHR48100">
    <property type="entry name" value="BROAD-SPECIFICITY PHOSPHATASE YOR283W-RELATED"/>
    <property type="match status" value="1"/>
</dbReference>
<dbReference type="InterPro" id="IPR029033">
    <property type="entry name" value="His_PPase_superfam"/>
</dbReference>
<proteinExistence type="predicted"/>